<organism evidence="2 3">
    <name type="scientific">Saccharopolyspora rosea</name>
    <dbReference type="NCBI Taxonomy" id="524884"/>
    <lineage>
        <taxon>Bacteria</taxon>
        <taxon>Bacillati</taxon>
        <taxon>Actinomycetota</taxon>
        <taxon>Actinomycetes</taxon>
        <taxon>Pseudonocardiales</taxon>
        <taxon>Pseudonocardiaceae</taxon>
        <taxon>Saccharopolyspora</taxon>
    </lineage>
</organism>
<feature type="transmembrane region" description="Helical" evidence="1">
    <location>
        <begin position="29"/>
        <end position="50"/>
    </location>
</feature>
<evidence type="ECO:0000313" key="2">
    <source>
        <dbReference type="EMBL" id="MFD0919513.1"/>
    </source>
</evidence>
<comment type="caution">
    <text evidence="2">The sequence shown here is derived from an EMBL/GenBank/DDBJ whole genome shotgun (WGS) entry which is preliminary data.</text>
</comment>
<keyword evidence="1" id="KW-1133">Transmembrane helix</keyword>
<keyword evidence="3" id="KW-1185">Reference proteome</keyword>
<feature type="transmembrane region" description="Helical" evidence="1">
    <location>
        <begin position="124"/>
        <end position="145"/>
    </location>
</feature>
<dbReference type="RefSeq" id="WP_263252646.1">
    <property type="nucleotide sequence ID" value="NZ_BAABLT010000001.1"/>
</dbReference>
<reference evidence="3" key="1">
    <citation type="journal article" date="2019" name="Int. J. Syst. Evol. Microbiol.">
        <title>The Global Catalogue of Microorganisms (GCM) 10K type strain sequencing project: providing services to taxonomists for standard genome sequencing and annotation.</title>
        <authorList>
            <consortium name="The Broad Institute Genomics Platform"/>
            <consortium name="The Broad Institute Genome Sequencing Center for Infectious Disease"/>
            <person name="Wu L."/>
            <person name="Ma J."/>
        </authorList>
    </citation>
    <scope>NUCLEOTIDE SEQUENCE [LARGE SCALE GENOMIC DNA]</scope>
    <source>
        <strain evidence="3">CCUG 56401</strain>
    </source>
</reference>
<keyword evidence="1" id="KW-0472">Membrane</keyword>
<evidence type="ECO:0000313" key="3">
    <source>
        <dbReference type="Proteomes" id="UP001597018"/>
    </source>
</evidence>
<sequence>MLVVLRLLVVARFDPTAVKVLLQTLNVAAIATDTVILAVPYATCAALYCAGHLVMRKLEPWVHGLRRTPVFVLAVAAVLFGGYLFISAPVGILAMFFLAGVTFTGLRRNLRTGTPASYDRLHDLLFKTLGWALLGITSAGVLYALSLRMNEMWLPTELVVHKGEKELGYVLQAGDHDTTFMRYDRREIRIIRSDEVDSRSICLPRKDHVAIFSGFPLTASGLDVLTHKLRGEWLDEANISPPVVPLCAEMAAPGKTG</sequence>
<gene>
    <name evidence="2" type="ORF">ACFQ16_07140</name>
</gene>
<protein>
    <submittedName>
        <fullName evidence="2">Uncharacterized protein</fullName>
    </submittedName>
</protein>
<dbReference type="EMBL" id="JBHTIW010000003">
    <property type="protein sequence ID" value="MFD0919513.1"/>
    <property type="molecule type" value="Genomic_DNA"/>
</dbReference>
<accession>A0ABW3FNU0</accession>
<evidence type="ECO:0000256" key="1">
    <source>
        <dbReference type="SAM" id="Phobius"/>
    </source>
</evidence>
<dbReference type="Proteomes" id="UP001597018">
    <property type="component" value="Unassembled WGS sequence"/>
</dbReference>
<proteinExistence type="predicted"/>
<keyword evidence="1" id="KW-0812">Transmembrane</keyword>
<name>A0ABW3FNU0_9PSEU</name>
<feature type="transmembrane region" description="Helical" evidence="1">
    <location>
        <begin position="71"/>
        <end position="104"/>
    </location>
</feature>